<keyword evidence="1" id="KW-0540">Nuclease</keyword>
<organism evidence="1">
    <name type="scientific">Oogamochlamys gigantea</name>
    <dbReference type="NCBI Taxonomy" id="158507"/>
    <lineage>
        <taxon>Eukaryota</taxon>
        <taxon>Viridiplantae</taxon>
        <taxon>Chlorophyta</taxon>
        <taxon>core chlorophytes</taxon>
        <taxon>Chlorophyceae</taxon>
        <taxon>CS clade</taxon>
        <taxon>Chlamydomonadales</taxon>
        <taxon>Chlamydomonadaceae</taxon>
        <taxon>Oogamochlamys</taxon>
    </lineage>
</organism>
<proteinExistence type="predicted"/>
<protein>
    <submittedName>
        <fullName evidence="1">Putative HNH homing endonuclease</fullName>
    </submittedName>
</protein>
<keyword evidence="1" id="KW-0934">Plastid</keyword>
<sequence>MAIKGNLRLTDIQIKEKFKLLQEKQELPTSVRELAAILKTSENRLYKVLGKPIPGFDRSISAISDDQLLKALILYSQTHKKQTWTINRFSKEMGVKPSRVYPILEANKNLLESQPAFSVLRAASFETPLRNKNVNTINKMIKILRTHENPISPNLDNKQLYCEVCRASNFGSYSPEIILNIDHIYGKSYNNVEHLRVICRNCHCLTLNNRRRLVYIPNDFISNPPHDKTSINYQTENILKKLESIQPFVKRLEKQQPLSKTTLSVLEIQRKVEKTSKNNDIIDLLISQKVKNAECECCSAKTWLNLNISPFLELHHKNGNSKDQSLKNLEILCANCHNGMHFNIPTLTVSKTNTYKSSNNKKFSNIFLLIKEEKRLFLEHVQKNKKLNKKPLKGWSGWEQSLDIRKVFAILNSKNKPPHIAQCARLISVHEEKFIRIATALWPNKLSAAKQKKSTLWLGDIETARKAKIVYDVIIVQKQTNRSALVCTLGSDNNISSKTWITLENFLKENYYVKNNLNPFDFIFEINSLKIPTLIPQHEKKKKNKLISFCLFFF</sequence>
<gene>
    <name evidence="1" type="primary">orf554</name>
</gene>
<dbReference type="GO" id="GO:0004519">
    <property type="term" value="F:endonuclease activity"/>
    <property type="evidence" value="ECO:0007669"/>
    <property type="project" value="UniProtKB-KW"/>
</dbReference>
<dbReference type="EMBL" id="KT625412">
    <property type="protein sequence ID" value="ALO62835.1"/>
    <property type="molecule type" value="Genomic_DNA"/>
</dbReference>
<accession>A0A0S2LNG7</accession>
<geneLocation type="chloroplast" evidence="1"/>
<dbReference type="GeneID" id="26378339"/>
<dbReference type="RefSeq" id="YP_009184724.1">
    <property type="nucleotide sequence ID" value="NC_028580.1"/>
</dbReference>
<keyword evidence="1" id="KW-0255">Endonuclease</keyword>
<reference evidence="1" key="1">
    <citation type="journal article" date="2015" name="BMC Evol. Biol.">
        <title>Chloroplast phylogenomic analysis of chlorophyte green algae identifies a novel lineage sister to the Sphaeropleales (Chlorophyceae).</title>
        <authorList>
            <person name="Lemieux C."/>
            <person name="Vincent A.T."/>
            <person name="Labarre A."/>
            <person name="Otis C."/>
            <person name="Turmel M."/>
        </authorList>
    </citation>
    <scope>NUCLEOTIDE SEQUENCE</scope>
</reference>
<keyword evidence="1" id="KW-0378">Hydrolase</keyword>
<evidence type="ECO:0000313" key="1">
    <source>
        <dbReference type="EMBL" id="ALO62835.1"/>
    </source>
</evidence>
<dbReference type="CDD" id="cd00085">
    <property type="entry name" value="HNHc"/>
    <property type="match status" value="1"/>
</dbReference>
<name>A0A0S2LNG7_9CHLO</name>
<dbReference type="AlphaFoldDB" id="A0A0S2LNG7"/>
<dbReference type="InterPro" id="IPR003615">
    <property type="entry name" value="HNH_nuc"/>
</dbReference>
<keyword evidence="1" id="KW-0150">Chloroplast</keyword>